<proteinExistence type="predicted"/>
<evidence type="ECO:0000256" key="1">
    <source>
        <dbReference type="ARBA" id="ARBA00001974"/>
    </source>
</evidence>
<dbReference type="InterPro" id="IPR016166">
    <property type="entry name" value="FAD-bd_PCMH"/>
</dbReference>
<sequence length="432" mass="47082">MTNAIAQLPSLLNSPVELVALSKANSDWQAKFQQAGIAITDSTYLAFPSTVETLSEIVKQAQRQQWRILICGNGSKLDWGGLVTEIDLVISTQKCNPVIDHAVGDLTVTVAAGVKLTELQDKLALTGQFLPIDPAFPQQATIGGIVATADTGSWRQRYGGVRDLVLGLSIIRADGKIAKAGGRVVKNVAGYDLMKLFTGSYGTLGIISQVTLRTFPLPEASQTMVLRGEVDRLTQAAQTLRSSSLTPTKADLISSSAMNRLGIAKEMGLIVRFQTINASIAQQSSQLAEIAQQLHLQVSYYQDRDESDLWQRLLEIIRIPSSQEAIICKIGIVPNQAVKLLNNLNDGLAMIHLGSGLGHWQLEEEDLVILAKMRPLCEQNRGFLTILTAPQSTKQQLEVWGYTGNSIKMMQTIKHKFDPNQILNPGRFVGGI</sequence>
<comment type="cofactor">
    <cofactor evidence="1">
        <name>FAD</name>
        <dbReference type="ChEBI" id="CHEBI:57692"/>
    </cofactor>
</comment>
<dbReference type="Proteomes" id="UP000010473">
    <property type="component" value="Chromosome"/>
</dbReference>
<dbReference type="HOGENOM" id="CLU_017779_0_1_3"/>
<evidence type="ECO:0000259" key="5">
    <source>
        <dbReference type="PROSITE" id="PS51387"/>
    </source>
</evidence>
<dbReference type="PANTHER" id="PTHR11748:SF103">
    <property type="entry name" value="GLYCOLATE OXIDASE SUBUNIT GLCE"/>
    <property type="match status" value="1"/>
</dbReference>
<feature type="domain" description="FAD-binding PCMH-type" evidence="5">
    <location>
        <begin position="37"/>
        <end position="217"/>
    </location>
</feature>
<dbReference type="Gene3D" id="1.10.45.10">
    <property type="entry name" value="Vanillyl-alcohol Oxidase, Chain A, domain 4"/>
    <property type="match status" value="1"/>
</dbReference>
<evidence type="ECO:0000256" key="4">
    <source>
        <dbReference type="ARBA" id="ARBA00023002"/>
    </source>
</evidence>
<dbReference type="EMBL" id="CP003653">
    <property type="protein sequence ID" value="AFZ34997.1"/>
    <property type="molecule type" value="Genomic_DNA"/>
</dbReference>
<evidence type="ECO:0000313" key="6">
    <source>
        <dbReference type="EMBL" id="AFZ34997.1"/>
    </source>
</evidence>
<dbReference type="PROSITE" id="PS51387">
    <property type="entry name" value="FAD_PCMH"/>
    <property type="match status" value="1"/>
</dbReference>
<dbReference type="Pfam" id="PF01565">
    <property type="entry name" value="FAD_binding_4"/>
    <property type="match status" value="1"/>
</dbReference>
<dbReference type="SUPFAM" id="SSF56176">
    <property type="entry name" value="FAD-binding/transporter-associated domain-like"/>
    <property type="match status" value="1"/>
</dbReference>
<dbReference type="InterPro" id="IPR016169">
    <property type="entry name" value="FAD-bd_PCMH_sub2"/>
</dbReference>
<dbReference type="InterPro" id="IPR016171">
    <property type="entry name" value="Vanillyl_alc_oxidase_C-sub2"/>
</dbReference>
<dbReference type="InterPro" id="IPR006094">
    <property type="entry name" value="Oxid_FAD_bind_N"/>
</dbReference>
<dbReference type="InterPro" id="IPR016164">
    <property type="entry name" value="FAD-linked_Oxase-like_C"/>
</dbReference>
<protein>
    <submittedName>
        <fullName evidence="6">FAD linked oxidase domain protein</fullName>
    </submittedName>
</protein>
<dbReference type="Gene3D" id="3.30.465.10">
    <property type="match status" value="1"/>
</dbReference>
<reference evidence="7" key="1">
    <citation type="journal article" date="2013" name="Proc. Natl. Acad. Sci. U.S.A.">
        <title>Improving the coverage of the cyanobacterial phylum using diversity-driven genome sequencing.</title>
        <authorList>
            <person name="Shih P.M."/>
            <person name="Wu D."/>
            <person name="Latifi A."/>
            <person name="Axen S.D."/>
            <person name="Fewer D.P."/>
            <person name="Talla E."/>
            <person name="Calteau A."/>
            <person name="Cai F."/>
            <person name="Tandeau de Marsac N."/>
            <person name="Rippka R."/>
            <person name="Herdman M."/>
            <person name="Sivonen K."/>
            <person name="Coursin T."/>
            <person name="Laurent T."/>
            <person name="Goodwin L."/>
            <person name="Nolan M."/>
            <person name="Davenport K.W."/>
            <person name="Han C.S."/>
            <person name="Rubin E.M."/>
            <person name="Eisen J.A."/>
            <person name="Woyke T."/>
            <person name="Gugger M."/>
            <person name="Kerfeld C.A."/>
        </authorList>
    </citation>
    <scope>NUCLEOTIDE SEQUENCE [LARGE SCALE GENOMIC DNA]</scope>
    <source>
        <strain evidence="7">ATCC 29371 / PCC 7437</strain>
    </source>
</reference>
<dbReference type="KEGG" id="scs:Sta7437_1430"/>
<dbReference type="GO" id="GO:0071949">
    <property type="term" value="F:FAD binding"/>
    <property type="evidence" value="ECO:0007669"/>
    <property type="project" value="InterPro"/>
</dbReference>
<name>K9XTK6_STAC7</name>
<dbReference type="SUPFAM" id="SSF55103">
    <property type="entry name" value="FAD-linked oxidases, C-terminal domain"/>
    <property type="match status" value="1"/>
</dbReference>
<keyword evidence="4" id="KW-0560">Oxidoreductase</keyword>
<dbReference type="AlphaFoldDB" id="K9XTK6"/>
<dbReference type="PATRIC" id="fig|111780.3.peg.1491"/>
<dbReference type="PANTHER" id="PTHR11748">
    <property type="entry name" value="D-LACTATE DEHYDROGENASE"/>
    <property type="match status" value="1"/>
</dbReference>
<dbReference type="RefSeq" id="WP_015192669.1">
    <property type="nucleotide sequence ID" value="NC_019748.1"/>
</dbReference>
<dbReference type="OrthoDB" id="9767256at2"/>
<dbReference type="InterPro" id="IPR036318">
    <property type="entry name" value="FAD-bd_PCMH-like_sf"/>
</dbReference>
<keyword evidence="2" id="KW-0285">Flavoprotein</keyword>
<accession>K9XTK6</accession>
<keyword evidence="7" id="KW-1185">Reference proteome</keyword>
<organism evidence="6 7">
    <name type="scientific">Stanieria cyanosphaera (strain ATCC 29371 / PCC 7437)</name>
    <dbReference type="NCBI Taxonomy" id="111780"/>
    <lineage>
        <taxon>Bacteria</taxon>
        <taxon>Bacillati</taxon>
        <taxon>Cyanobacteriota</taxon>
        <taxon>Cyanophyceae</taxon>
        <taxon>Pleurocapsales</taxon>
        <taxon>Dermocarpellaceae</taxon>
        <taxon>Stanieria</taxon>
    </lineage>
</organism>
<evidence type="ECO:0000313" key="7">
    <source>
        <dbReference type="Proteomes" id="UP000010473"/>
    </source>
</evidence>
<dbReference type="eggNOG" id="COG0277">
    <property type="taxonomic scope" value="Bacteria"/>
</dbReference>
<evidence type="ECO:0000256" key="3">
    <source>
        <dbReference type="ARBA" id="ARBA00022827"/>
    </source>
</evidence>
<dbReference type="GO" id="GO:0016491">
    <property type="term" value="F:oxidoreductase activity"/>
    <property type="evidence" value="ECO:0007669"/>
    <property type="project" value="UniProtKB-KW"/>
</dbReference>
<dbReference type="Pfam" id="PF02913">
    <property type="entry name" value="FAD-oxidase_C"/>
    <property type="match status" value="1"/>
</dbReference>
<keyword evidence="3" id="KW-0274">FAD</keyword>
<dbReference type="STRING" id="111780.Sta7437_1430"/>
<evidence type="ECO:0000256" key="2">
    <source>
        <dbReference type="ARBA" id="ARBA00022630"/>
    </source>
</evidence>
<gene>
    <name evidence="6" type="ordered locus">Sta7437_1430</name>
</gene>
<dbReference type="InterPro" id="IPR004113">
    <property type="entry name" value="FAD-bd_oxidored_4_C"/>
</dbReference>